<reference evidence="9" key="1">
    <citation type="submission" date="2020-03" db="EMBL/GenBank/DDBJ databases">
        <title>Hybrid Assembly of Korean Phytophthora infestans isolates.</title>
        <authorList>
            <person name="Prokchorchik M."/>
            <person name="Lee Y."/>
            <person name="Seo J."/>
            <person name="Cho J.-H."/>
            <person name="Park Y.-E."/>
            <person name="Jang D.-C."/>
            <person name="Im J.-S."/>
            <person name="Choi J.-G."/>
            <person name="Park H.-J."/>
            <person name="Lee G.-B."/>
            <person name="Lee Y.-G."/>
            <person name="Hong S.-Y."/>
            <person name="Cho K."/>
            <person name="Sohn K.H."/>
        </authorList>
    </citation>
    <scope>NUCLEOTIDE SEQUENCE</scope>
    <source>
        <strain evidence="9">KR_2_A2</strain>
    </source>
</reference>
<dbReference type="InterPro" id="IPR013121">
    <property type="entry name" value="Fe_red_NAD-bd_6"/>
</dbReference>
<dbReference type="EMBL" id="JAACNO010003203">
    <property type="protein sequence ID" value="KAF4127934.1"/>
    <property type="molecule type" value="Genomic_DNA"/>
</dbReference>
<organism evidence="9 10">
    <name type="scientific">Phytophthora infestans</name>
    <name type="common">Potato late blight agent</name>
    <name type="synonym">Botrytis infestans</name>
    <dbReference type="NCBI Taxonomy" id="4787"/>
    <lineage>
        <taxon>Eukaryota</taxon>
        <taxon>Sar</taxon>
        <taxon>Stramenopiles</taxon>
        <taxon>Oomycota</taxon>
        <taxon>Peronosporomycetes</taxon>
        <taxon>Peronosporales</taxon>
        <taxon>Peronosporaceae</taxon>
        <taxon>Phytophthora</taxon>
    </lineage>
</organism>
<evidence type="ECO:0000259" key="8">
    <source>
        <dbReference type="PROSITE" id="PS51384"/>
    </source>
</evidence>
<dbReference type="Proteomes" id="UP000704712">
    <property type="component" value="Unassembled WGS sequence"/>
</dbReference>
<evidence type="ECO:0000256" key="1">
    <source>
        <dbReference type="ARBA" id="ARBA00004141"/>
    </source>
</evidence>
<dbReference type="PANTHER" id="PTHR11972">
    <property type="entry name" value="NADPH OXIDASE"/>
    <property type="match status" value="1"/>
</dbReference>
<sequence length="806" mass="90321">MQLCLPHRAYVSSDSKRTTHILALIMSVRVDMERRRAPLSPPRSPETDPDLDLQLDQDLDDAEFDRLVASRTPPKASKRMRLLQKPQKAAAMQMMANARRNCATVFLKVCSAWILFGLLWIRWPIYDRDVFPSLEARIGDKLDVEPFVVSAALVLPFLLAGAIFYWKHDSVGSLANWGQQLKVVQWVKSRPSIGKRFGFDAVDVVLISGFLLLQLNLVVGKLLIDKENGKLAKSGILVRTARAFGMNGLYAMVLSVVLVARQSFLHKFFGLSGERAARYHVLCGQFGFIMLMLHGVLYTLVWYTQGKVEQMLVPCLAESCTPKQRYGSTRNFFGTVAMLPLLIVAASSMEWVRRRFFRRFITLHCLSAGFVVFTALHYYAASFWLVPATILYGIYRTVSAFGRGKANVMSATAMSNKVFQLELRRSTATGSDFLPGQYVYIKVDTIGKEWHPFTISSSPLRNRHSFVLDAKVQGPFTSQVLTLMKAHQLQTVHVDGYYGSEIEVAPHMVFVAGGSGMTPFLSILNHLKALADMEDRDEMTGDSELPRTLWIIWTCRDVEFLEAYAELLDAINRCSQWKCKIWLHHTHSGGESGFDEDDDTQTEPDDLSEDSSPRAQRFYPPSLERHAFPGHNYMQGLPLFIGTALGCVLMMMWVWRLEDFTAKSFVRRTLLPCAGAFGAVAGASAVLYLLKRWNARKNGDGAMGVAMGEMEVEGLDVTSPAAPATPRSMPTPAQSVLGRNFLIEKKRPDLSSRLRDVHSEIRESYGMKADVALLVSGPANLQADTLLLAHELHKPTFKVLQKSFVL</sequence>
<dbReference type="InterPro" id="IPR013112">
    <property type="entry name" value="FAD-bd_8"/>
</dbReference>
<dbReference type="InterPro" id="IPR017927">
    <property type="entry name" value="FAD-bd_FR_type"/>
</dbReference>
<accession>A0A8S9TMY1</accession>
<dbReference type="InterPro" id="IPR039261">
    <property type="entry name" value="FNR_nucleotide-bd"/>
</dbReference>
<evidence type="ECO:0000256" key="3">
    <source>
        <dbReference type="ARBA" id="ARBA00022989"/>
    </source>
</evidence>
<keyword evidence="5 7" id="KW-0472">Membrane</keyword>
<keyword evidence="4" id="KW-0560">Oxidoreductase</keyword>
<gene>
    <name evidence="9" type="ORF">GN958_ATG22762</name>
</gene>
<dbReference type="GO" id="GO:0005886">
    <property type="term" value="C:plasma membrane"/>
    <property type="evidence" value="ECO:0007669"/>
    <property type="project" value="TreeGrafter"/>
</dbReference>
<comment type="subcellular location">
    <subcellularLocation>
        <location evidence="1">Membrane</location>
        <topology evidence="1">Multi-pass membrane protein</topology>
    </subcellularLocation>
</comment>
<dbReference type="Pfam" id="PF08030">
    <property type="entry name" value="NAD_binding_6"/>
    <property type="match status" value="1"/>
</dbReference>
<dbReference type="Gene3D" id="3.40.50.80">
    <property type="entry name" value="Nucleotide-binding domain of ferredoxin-NADP reductase (FNR) module"/>
    <property type="match status" value="1"/>
</dbReference>
<feature type="compositionally biased region" description="Acidic residues" evidence="6">
    <location>
        <begin position="593"/>
        <end position="609"/>
    </location>
</feature>
<dbReference type="InterPro" id="IPR050369">
    <property type="entry name" value="RBOH/FRE"/>
</dbReference>
<feature type="transmembrane region" description="Helical" evidence="7">
    <location>
        <begin position="105"/>
        <end position="126"/>
    </location>
</feature>
<comment type="caution">
    <text evidence="9">The sequence shown here is derived from an EMBL/GenBank/DDBJ whole genome shotgun (WGS) entry which is preliminary data.</text>
</comment>
<protein>
    <submittedName>
        <fullName evidence="9">Ferric reductase NAD binding domain</fullName>
    </submittedName>
</protein>
<dbReference type="SFLD" id="SFLDG01168">
    <property type="entry name" value="Ferric_reductase_subgroup_(FRE"/>
    <property type="match status" value="1"/>
</dbReference>
<feature type="transmembrane region" description="Helical" evidence="7">
    <location>
        <begin position="240"/>
        <end position="260"/>
    </location>
</feature>
<evidence type="ECO:0000256" key="4">
    <source>
        <dbReference type="ARBA" id="ARBA00023002"/>
    </source>
</evidence>
<dbReference type="Gene3D" id="2.40.30.10">
    <property type="entry name" value="Translation factors"/>
    <property type="match status" value="1"/>
</dbReference>
<dbReference type="Pfam" id="PF08022">
    <property type="entry name" value="FAD_binding_8"/>
    <property type="match status" value="1"/>
</dbReference>
<dbReference type="InterPro" id="IPR013130">
    <property type="entry name" value="Fe3_Rdtase_TM_dom"/>
</dbReference>
<evidence type="ECO:0000256" key="2">
    <source>
        <dbReference type="ARBA" id="ARBA00022692"/>
    </source>
</evidence>
<evidence type="ECO:0000313" key="9">
    <source>
        <dbReference type="EMBL" id="KAF4127934.1"/>
    </source>
</evidence>
<dbReference type="PRINTS" id="PR00410">
    <property type="entry name" value="PHEHYDRXLASE"/>
</dbReference>
<keyword evidence="3 7" id="KW-1133">Transmembrane helix</keyword>
<dbReference type="SUPFAM" id="SSF52343">
    <property type="entry name" value="Ferredoxin reductase-like, C-terminal NADP-linked domain"/>
    <property type="match status" value="1"/>
</dbReference>
<feature type="transmembrane region" description="Helical" evidence="7">
    <location>
        <begin position="332"/>
        <end position="349"/>
    </location>
</feature>
<feature type="transmembrane region" description="Helical" evidence="7">
    <location>
        <begin position="637"/>
        <end position="657"/>
    </location>
</feature>
<dbReference type="Pfam" id="PF01794">
    <property type="entry name" value="Ferric_reduct"/>
    <property type="match status" value="1"/>
</dbReference>
<feature type="transmembrane region" description="Helical" evidence="7">
    <location>
        <begin position="669"/>
        <end position="690"/>
    </location>
</feature>
<feature type="domain" description="FAD-binding FR-type" evidence="8">
    <location>
        <begin position="401"/>
        <end position="504"/>
    </location>
</feature>
<evidence type="ECO:0000256" key="6">
    <source>
        <dbReference type="SAM" id="MobiDB-lite"/>
    </source>
</evidence>
<dbReference type="CDD" id="cd06186">
    <property type="entry name" value="NOX_Duox_like_FAD_NADP"/>
    <property type="match status" value="1"/>
</dbReference>
<feature type="region of interest" description="Disordered" evidence="6">
    <location>
        <begin position="590"/>
        <end position="615"/>
    </location>
</feature>
<dbReference type="SFLD" id="SFLDS00052">
    <property type="entry name" value="Ferric_Reductase_Domain"/>
    <property type="match status" value="1"/>
</dbReference>
<name>A0A8S9TMY1_PHYIN</name>
<dbReference type="AlphaFoldDB" id="A0A8S9TMY1"/>
<dbReference type="PROSITE" id="PS51384">
    <property type="entry name" value="FAD_FR"/>
    <property type="match status" value="1"/>
</dbReference>
<dbReference type="SUPFAM" id="SSF63380">
    <property type="entry name" value="Riboflavin synthase domain-like"/>
    <property type="match status" value="1"/>
</dbReference>
<feature type="transmembrane region" description="Helical" evidence="7">
    <location>
        <begin position="281"/>
        <end position="303"/>
    </location>
</feature>
<keyword evidence="2 7" id="KW-0812">Transmembrane</keyword>
<feature type="transmembrane region" description="Helical" evidence="7">
    <location>
        <begin position="379"/>
        <end position="395"/>
    </location>
</feature>
<evidence type="ECO:0000256" key="5">
    <source>
        <dbReference type="ARBA" id="ARBA00023136"/>
    </source>
</evidence>
<evidence type="ECO:0000256" key="7">
    <source>
        <dbReference type="SAM" id="Phobius"/>
    </source>
</evidence>
<dbReference type="InterPro" id="IPR017938">
    <property type="entry name" value="Riboflavin_synthase-like_b-brl"/>
</dbReference>
<evidence type="ECO:0000313" key="10">
    <source>
        <dbReference type="Proteomes" id="UP000704712"/>
    </source>
</evidence>
<dbReference type="GO" id="GO:0016491">
    <property type="term" value="F:oxidoreductase activity"/>
    <property type="evidence" value="ECO:0007669"/>
    <property type="project" value="UniProtKB-KW"/>
</dbReference>
<dbReference type="PANTHER" id="PTHR11972:SF193">
    <property type="entry name" value="FAD-BINDING FR-TYPE DOMAIN-CONTAINING PROTEIN"/>
    <property type="match status" value="1"/>
</dbReference>
<feature type="transmembrane region" description="Helical" evidence="7">
    <location>
        <begin position="146"/>
        <end position="166"/>
    </location>
</feature>
<proteinExistence type="predicted"/>